<keyword evidence="2" id="KW-1185">Reference proteome</keyword>
<dbReference type="Proteomes" id="UP000073492">
    <property type="component" value="Unassembled WGS sequence"/>
</dbReference>
<accession>A0A139I7V8</accession>
<name>A0A139I7V8_9PEZI</name>
<reference evidence="1 2" key="1">
    <citation type="submission" date="2015-07" db="EMBL/GenBank/DDBJ databases">
        <title>Comparative genomics of the Sigatoka disease complex on banana suggests a link between parallel evolutionary changes in Pseudocercospora fijiensis and Pseudocercospora eumusae and increased virulence on the banana host.</title>
        <authorList>
            <person name="Chang T.-C."/>
            <person name="Salvucci A."/>
            <person name="Crous P.W."/>
            <person name="Stergiopoulos I."/>
        </authorList>
    </citation>
    <scope>NUCLEOTIDE SEQUENCE [LARGE SCALE GENOMIC DNA]</scope>
    <source>
        <strain evidence="1 2">CBS 116634</strain>
    </source>
</reference>
<dbReference type="OrthoDB" id="5385189at2759"/>
<evidence type="ECO:0000313" key="2">
    <source>
        <dbReference type="Proteomes" id="UP000073492"/>
    </source>
</evidence>
<gene>
    <name evidence="1" type="ORF">AC579_4773</name>
</gene>
<dbReference type="AlphaFoldDB" id="A0A139I7V8"/>
<organism evidence="1 2">
    <name type="scientific">Pseudocercospora musae</name>
    <dbReference type="NCBI Taxonomy" id="113226"/>
    <lineage>
        <taxon>Eukaryota</taxon>
        <taxon>Fungi</taxon>
        <taxon>Dikarya</taxon>
        <taxon>Ascomycota</taxon>
        <taxon>Pezizomycotina</taxon>
        <taxon>Dothideomycetes</taxon>
        <taxon>Dothideomycetidae</taxon>
        <taxon>Mycosphaerellales</taxon>
        <taxon>Mycosphaerellaceae</taxon>
        <taxon>Pseudocercospora</taxon>
    </lineage>
</organism>
<dbReference type="EMBL" id="LFZO01000245">
    <property type="protein sequence ID" value="KXT10685.1"/>
    <property type="molecule type" value="Genomic_DNA"/>
</dbReference>
<comment type="caution">
    <text evidence="1">The sequence shown here is derived from an EMBL/GenBank/DDBJ whole genome shotgun (WGS) entry which is preliminary data.</text>
</comment>
<protein>
    <submittedName>
        <fullName evidence="1">Uncharacterized protein</fullName>
    </submittedName>
</protein>
<sequence length="238" mass="27139">MAHRIDDKWLWFAFGLFAFFAAKGVRYAVKDIVRLTELDADQYPDQKEDARHPEDSISLETLRALIKHPNRSIASSAEDIVIRQFVALPNATDVLRKDLISEDEDIRRQARQAVRYLQEWGLDLTDSYGTLPFDRVGNQMPIMDRSEWDMLAEESHDEGVLDSGVVARLEELEALNEDSLDDLVGQARFAGWDGFPHPRRSNAGSVEAERRRRRREAMVLHEGGGGIVEGDIIRPRGR</sequence>
<proteinExistence type="predicted"/>
<evidence type="ECO:0000313" key="1">
    <source>
        <dbReference type="EMBL" id="KXT10685.1"/>
    </source>
</evidence>